<dbReference type="AlphaFoldDB" id="A0A557PC40"/>
<sequence length="370" mass="42529">MTPNFPSFLFLPKKLIIRASKGKSSSIFSHELKQLDLMAGKPEHLIDFGAPIYREIRLFEGKAEPTKKDILSFIGRLSERFHEQLKLFTLPLLFSLRPYTKQRAMTAAYIFLHAKGLTALSNQHQALAKLLISRCEYDLALLKAANKKEWLQWGDLLKTQLLVPESLVDNALGQAPPLKENINLKRWAEENLLLFHTIIACTTFHSLALAERYSTCFHDKEHSLSSDEKTCFSVMANSFQDTNGLDTLPSSHFINLLIKQTGSKNRHQFCHVINKYHSKQSSNSKDYFDAIYKRYSRWRSGENPISQNEIAADLQVFGGELPPLSLYAVNFLTKFAIELRNNSNISNIFELCPPYQRFRDLISMEYKKFT</sequence>
<dbReference type="RefSeq" id="WP_144387637.1">
    <property type="nucleotide sequence ID" value="NZ_CANNCB010000005.1"/>
</dbReference>
<protein>
    <submittedName>
        <fullName evidence="1">Uncharacterized protein</fullName>
    </submittedName>
</protein>
<dbReference type="EMBL" id="VMKJ01000006">
    <property type="protein sequence ID" value="TVO38186.1"/>
    <property type="molecule type" value="Genomic_DNA"/>
</dbReference>
<comment type="caution">
    <text evidence="1">The sequence shown here is derived from an EMBL/GenBank/DDBJ whole genome shotgun (WGS) entry which is preliminary data.</text>
</comment>
<dbReference type="Proteomes" id="UP000319828">
    <property type="component" value="Unassembled WGS sequence"/>
</dbReference>
<evidence type="ECO:0000313" key="1">
    <source>
        <dbReference type="EMBL" id="TVO38186.1"/>
    </source>
</evidence>
<gene>
    <name evidence="1" type="ORF">FOF44_04920</name>
</gene>
<name>A0A557PC40_9VIBR</name>
<organism evidence="1 2">
    <name type="scientific">Vibrio algivorus</name>
    <dbReference type="NCBI Taxonomy" id="1667024"/>
    <lineage>
        <taxon>Bacteria</taxon>
        <taxon>Pseudomonadati</taxon>
        <taxon>Pseudomonadota</taxon>
        <taxon>Gammaproteobacteria</taxon>
        <taxon>Vibrionales</taxon>
        <taxon>Vibrionaceae</taxon>
        <taxon>Vibrio</taxon>
    </lineage>
</organism>
<evidence type="ECO:0000313" key="2">
    <source>
        <dbReference type="Proteomes" id="UP000319828"/>
    </source>
</evidence>
<reference evidence="1 2" key="1">
    <citation type="submission" date="2019-07" db="EMBL/GenBank/DDBJ databases">
        <title>The draft genome sequence of Vibrio algivorus M1486.</title>
        <authorList>
            <person name="Meng X."/>
        </authorList>
    </citation>
    <scope>NUCLEOTIDE SEQUENCE [LARGE SCALE GENOMIC DNA]</scope>
    <source>
        <strain evidence="1 2">M1486</strain>
    </source>
</reference>
<proteinExistence type="predicted"/>
<accession>A0A557PC40</accession>